<reference evidence="1" key="1">
    <citation type="submission" date="2022-04" db="EMBL/GenBank/DDBJ databases">
        <title>Genome of the entomopathogenic fungus Entomophthora muscae.</title>
        <authorList>
            <person name="Elya C."/>
            <person name="Lovett B.R."/>
            <person name="Lee E."/>
            <person name="Macias A.M."/>
            <person name="Hajek A.E."/>
            <person name="De Bivort B.L."/>
            <person name="Kasson M.T."/>
            <person name="De Fine Licht H.H."/>
            <person name="Stajich J.E."/>
        </authorList>
    </citation>
    <scope>NUCLEOTIDE SEQUENCE</scope>
    <source>
        <strain evidence="1">Berkeley</strain>
    </source>
</reference>
<keyword evidence="2" id="KW-1185">Reference proteome</keyword>
<evidence type="ECO:0000313" key="1">
    <source>
        <dbReference type="EMBL" id="KAJ9077739.1"/>
    </source>
</evidence>
<sequence>MSDIAYQSSTSPSYEDPSKIPTSSTSRQPKSPYTRFHQDKIRQGQIVFSQSTSNFIRKKPGRKKDFSEPTSKRLAQNRAAQRAFRERKENYVKTLEKKIKELELQQGEARKENELLRLEIHNLKQTYNVNQSYTAPAPVAAHVLYSTPPNDYPSHSQGYPPQSSNQKADPYVSYNITPSATRAPRPSSFYENPPNTQAFNQESYSQVSYNPGTPAEVYKSTPNLPKKQFSTADDYLFPEFSQSPSTNYVSEQEASTNLPKIHILEDVYHYPPGYHSSINHRTDTYPSYQVQPEEYSYSTSDPTEIMNPSRPPPTHEELLRLANYHKNLVAKIKDQVFTIDNLCDAMRQKANCAAIRDYLVKHLGGNSLDFA</sequence>
<proteinExistence type="predicted"/>
<evidence type="ECO:0000313" key="2">
    <source>
        <dbReference type="Proteomes" id="UP001165960"/>
    </source>
</evidence>
<accession>A0ACC2TSK6</accession>
<comment type="caution">
    <text evidence="1">The sequence shown here is derived from an EMBL/GenBank/DDBJ whole genome shotgun (WGS) entry which is preliminary data.</text>
</comment>
<dbReference type="EMBL" id="QTSX02002181">
    <property type="protein sequence ID" value="KAJ9077739.1"/>
    <property type="molecule type" value="Genomic_DNA"/>
</dbReference>
<name>A0ACC2TSK6_9FUNG</name>
<dbReference type="Proteomes" id="UP001165960">
    <property type="component" value="Unassembled WGS sequence"/>
</dbReference>
<keyword evidence="1" id="KW-0238">DNA-binding</keyword>
<protein>
    <submittedName>
        <fullName evidence="1">DNA-binding transcription factor yap1</fullName>
    </submittedName>
</protein>
<gene>
    <name evidence="1" type="primary">YAP1_1</name>
    <name evidence="1" type="ORF">DSO57_1013811</name>
</gene>
<organism evidence="1 2">
    <name type="scientific">Entomophthora muscae</name>
    <dbReference type="NCBI Taxonomy" id="34485"/>
    <lineage>
        <taxon>Eukaryota</taxon>
        <taxon>Fungi</taxon>
        <taxon>Fungi incertae sedis</taxon>
        <taxon>Zoopagomycota</taxon>
        <taxon>Entomophthoromycotina</taxon>
        <taxon>Entomophthoromycetes</taxon>
        <taxon>Entomophthorales</taxon>
        <taxon>Entomophthoraceae</taxon>
        <taxon>Entomophthora</taxon>
    </lineage>
</organism>